<evidence type="ECO:0000256" key="2">
    <source>
        <dbReference type="ARBA" id="ARBA00022803"/>
    </source>
</evidence>
<dbReference type="RefSeq" id="WP_134491427.1">
    <property type="nucleotide sequence ID" value="NZ_LR536450.1"/>
</dbReference>
<evidence type="ECO:0000256" key="3">
    <source>
        <dbReference type="PROSITE-ProRule" id="PRU00339"/>
    </source>
</evidence>
<keyword evidence="2 3" id="KW-0802">TPR repeat</keyword>
<keyword evidence="1" id="KW-0677">Repeat</keyword>
<sequence length="292" mass="31568">MLRRLPGSAWLPTFQVLAVIGAAFLAPAAAQNTPGADKRGWRGGLPNGWRMLGDDEGPAPPTDAPPPPFDFGRDGQFLPPRGQSANPLSKNGQNGAAKQAAPDDQAAKAARVKARADQLKKALAPKPEPAILRQQALDELFKHLSAASDPDEAKGYAEAIKHIWMQSQSDTARLIMQRATQAAAAKNYPLSLSLLDRLVALEPDWAEAWNQRAAVKFLMQDSDGAMADIDMVMKLEPRHFGALMGMGVILQRAGLDKRALQVFNKALEIYPAQPSLKDSVEKLSLDVNGRDI</sequence>
<dbReference type="SMART" id="SM00028">
    <property type="entry name" value="TPR"/>
    <property type="match status" value="3"/>
</dbReference>
<evidence type="ECO:0000313" key="7">
    <source>
        <dbReference type="Proteomes" id="UP000294360"/>
    </source>
</evidence>
<dbReference type="SUPFAM" id="SSF48452">
    <property type="entry name" value="TPR-like"/>
    <property type="match status" value="1"/>
</dbReference>
<keyword evidence="5" id="KW-0732">Signal</keyword>
<dbReference type="PANTHER" id="PTHR44858:SF1">
    <property type="entry name" value="UDP-N-ACETYLGLUCOSAMINE--PEPTIDE N-ACETYLGLUCOSAMINYLTRANSFERASE SPINDLY-RELATED"/>
    <property type="match status" value="1"/>
</dbReference>
<feature type="repeat" description="TPR" evidence="3">
    <location>
        <begin position="240"/>
        <end position="273"/>
    </location>
</feature>
<proteinExistence type="predicted"/>
<dbReference type="KEGG" id="mtun:MTUNDRAET4_3746"/>
<feature type="region of interest" description="Disordered" evidence="4">
    <location>
        <begin position="30"/>
        <end position="113"/>
    </location>
</feature>
<feature type="compositionally biased region" description="Pro residues" evidence="4">
    <location>
        <begin position="58"/>
        <end position="69"/>
    </location>
</feature>
<evidence type="ECO:0000256" key="5">
    <source>
        <dbReference type="SAM" id="SignalP"/>
    </source>
</evidence>
<evidence type="ECO:0000313" key="6">
    <source>
        <dbReference type="EMBL" id="VFU10633.1"/>
    </source>
</evidence>
<dbReference type="PROSITE" id="PS50005">
    <property type="entry name" value="TPR"/>
    <property type="match status" value="1"/>
</dbReference>
<dbReference type="Gene3D" id="1.25.40.10">
    <property type="entry name" value="Tetratricopeptide repeat domain"/>
    <property type="match status" value="1"/>
</dbReference>
<dbReference type="InterPro" id="IPR050498">
    <property type="entry name" value="Ycf3"/>
</dbReference>
<protein>
    <submittedName>
        <fullName evidence="6">Uncharacterized protein</fullName>
    </submittedName>
</protein>
<reference evidence="6 7" key="1">
    <citation type="submission" date="2019-03" db="EMBL/GenBank/DDBJ databases">
        <authorList>
            <person name="Kox A.R. M."/>
        </authorList>
    </citation>
    <scope>NUCLEOTIDE SEQUENCE [LARGE SCALE GENOMIC DNA]</scope>
    <source>
        <strain evidence="6">MTUNDRAET4 annotated genome</strain>
    </source>
</reference>
<name>A0A4U8Z541_METTU</name>
<feature type="chain" id="PRO_5020852479" evidence="5">
    <location>
        <begin position="29"/>
        <end position="292"/>
    </location>
</feature>
<feature type="compositionally biased region" description="Low complexity" evidence="4">
    <location>
        <begin position="96"/>
        <end position="109"/>
    </location>
</feature>
<gene>
    <name evidence="6" type="ORF">MTUNDRAET4_3746</name>
</gene>
<dbReference type="OrthoDB" id="9815010at2"/>
<dbReference type="AlphaFoldDB" id="A0A4U8Z541"/>
<dbReference type="InterPro" id="IPR011990">
    <property type="entry name" value="TPR-like_helical_dom_sf"/>
</dbReference>
<accession>A0A4U8Z541</accession>
<dbReference type="Proteomes" id="UP000294360">
    <property type="component" value="Chromosome"/>
</dbReference>
<evidence type="ECO:0000256" key="4">
    <source>
        <dbReference type="SAM" id="MobiDB-lite"/>
    </source>
</evidence>
<organism evidence="6 7">
    <name type="scientific">Methylocella tundrae</name>
    <dbReference type="NCBI Taxonomy" id="227605"/>
    <lineage>
        <taxon>Bacteria</taxon>
        <taxon>Pseudomonadati</taxon>
        <taxon>Pseudomonadota</taxon>
        <taxon>Alphaproteobacteria</taxon>
        <taxon>Hyphomicrobiales</taxon>
        <taxon>Beijerinckiaceae</taxon>
        <taxon>Methylocella</taxon>
    </lineage>
</organism>
<feature type="compositionally biased region" description="Polar residues" evidence="4">
    <location>
        <begin position="83"/>
        <end position="94"/>
    </location>
</feature>
<dbReference type="PANTHER" id="PTHR44858">
    <property type="entry name" value="TETRATRICOPEPTIDE REPEAT PROTEIN 6"/>
    <property type="match status" value="1"/>
</dbReference>
<evidence type="ECO:0000256" key="1">
    <source>
        <dbReference type="ARBA" id="ARBA00022737"/>
    </source>
</evidence>
<feature type="signal peptide" evidence="5">
    <location>
        <begin position="1"/>
        <end position="28"/>
    </location>
</feature>
<dbReference type="InterPro" id="IPR019734">
    <property type="entry name" value="TPR_rpt"/>
</dbReference>
<dbReference type="EMBL" id="LR536450">
    <property type="protein sequence ID" value="VFU10633.1"/>
    <property type="molecule type" value="Genomic_DNA"/>
</dbReference>